<evidence type="ECO:0000313" key="2">
    <source>
        <dbReference type="Proteomes" id="UP000244089"/>
    </source>
</evidence>
<gene>
    <name evidence="1" type="ORF">C8C76_15912</name>
</gene>
<organism evidence="1 2">
    <name type="scientific">Halanaerobium saccharolyticum</name>
    <dbReference type="NCBI Taxonomy" id="43595"/>
    <lineage>
        <taxon>Bacteria</taxon>
        <taxon>Bacillati</taxon>
        <taxon>Bacillota</taxon>
        <taxon>Clostridia</taxon>
        <taxon>Halanaerobiales</taxon>
        <taxon>Halanaerobiaceae</taxon>
        <taxon>Halanaerobium</taxon>
    </lineage>
</organism>
<dbReference type="RefSeq" id="WP_108142860.1">
    <property type="nucleotide sequence ID" value="NZ_QAXS01000059.1"/>
</dbReference>
<evidence type="ECO:0000313" key="1">
    <source>
        <dbReference type="EMBL" id="PTV92990.1"/>
    </source>
</evidence>
<dbReference type="EMBL" id="QAXS01000059">
    <property type="protein sequence ID" value="PTV92990.1"/>
    <property type="molecule type" value="Genomic_DNA"/>
</dbReference>
<comment type="caution">
    <text evidence="1">The sequence shown here is derived from an EMBL/GenBank/DDBJ whole genome shotgun (WGS) entry which is preliminary data.</text>
</comment>
<reference evidence="1 2" key="1">
    <citation type="submission" date="2018-04" db="EMBL/GenBank/DDBJ databases">
        <title>Subsurface microbial communities from deep shales in Ohio and West Virginia, USA.</title>
        <authorList>
            <person name="Wrighton K."/>
        </authorList>
    </citation>
    <scope>NUCLEOTIDE SEQUENCE [LARGE SCALE GENOMIC DNA]</scope>
    <source>
        <strain evidence="1 2">WC1</strain>
    </source>
</reference>
<name>A0A2T5RFA3_9FIRM</name>
<sequence>MADTYEIMQKLYGKIIDLHLGINTEMARKLTKKALNILEDDLTDEQRIKETIKKVVLESELKPIEKQYFLYMKADMSEKEIYQKYPKEKLEELSK</sequence>
<dbReference type="AlphaFoldDB" id="A0A2T5RFA3"/>
<protein>
    <submittedName>
        <fullName evidence="1">Uncharacterized protein</fullName>
    </submittedName>
</protein>
<dbReference type="Proteomes" id="UP000244089">
    <property type="component" value="Unassembled WGS sequence"/>
</dbReference>
<proteinExistence type="predicted"/>
<accession>A0A2T5RFA3</accession>